<gene>
    <name evidence="2" type="ORF">KSW38_00745</name>
</gene>
<proteinExistence type="predicted"/>
<dbReference type="InterPro" id="IPR011611">
    <property type="entry name" value="PfkB_dom"/>
</dbReference>
<feature type="domain" description="Carbohydrate kinase PfkB" evidence="1">
    <location>
        <begin position="49"/>
        <end position="337"/>
    </location>
</feature>
<comment type="caution">
    <text evidence="2">The sequence shown here is derived from an EMBL/GenBank/DDBJ whole genome shotgun (WGS) entry which is preliminary data.</text>
</comment>
<evidence type="ECO:0000313" key="3">
    <source>
        <dbReference type="Proteomes" id="UP000824166"/>
    </source>
</evidence>
<name>A0ABS6HZK6_9MICC</name>
<reference evidence="2 3" key="1">
    <citation type="submission" date="2021-06" db="EMBL/GenBank/DDBJ databases">
        <authorList>
            <person name="Jeong J.W."/>
        </authorList>
    </citation>
    <scope>NUCLEOTIDE SEQUENCE [LARGE SCALE GENOMIC DNA]</scope>
    <source>
        <strain evidence="2 3">MMS21-TAE1-1</strain>
    </source>
</reference>
<evidence type="ECO:0000313" key="2">
    <source>
        <dbReference type="EMBL" id="MBU8864824.1"/>
    </source>
</evidence>
<protein>
    <submittedName>
        <fullName evidence="2">1-phosphofructokinase family hexose kinase</fullName>
    </submittedName>
</protein>
<dbReference type="Proteomes" id="UP000824166">
    <property type="component" value="Unassembled WGS sequence"/>
</dbReference>
<organism evidence="2 3">
    <name type="scientific">Paenarthrobacter aromaticivorans</name>
    <dbReference type="NCBI Taxonomy" id="2849150"/>
    <lineage>
        <taxon>Bacteria</taxon>
        <taxon>Bacillati</taxon>
        <taxon>Actinomycetota</taxon>
        <taxon>Actinomycetes</taxon>
        <taxon>Micrococcales</taxon>
        <taxon>Micrococcaceae</taxon>
        <taxon>Paenarthrobacter</taxon>
    </lineage>
</organism>
<dbReference type="InterPro" id="IPR002173">
    <property type="entry name" value="Carboh/pur_kinase_PfkB_CS"/>
</dbReference>
<dbReference type="PANTHER" id="PTHR46566:SF5">
    <property type="entry name" value="1-PHOSPHOFRUCTOKINASE"/>
    <property type="match status" value="1"/>
</dbReference>
<sequence length="362" mass="37729">MSSLTHRTIRAGSAYRSHGAGQSVQGQKVRQRLQTVVTLTPSPVVDRVYFFEDLVPGAVNRAFAVEEYLGGNGINVARTLTLAGNTTSAVIPVCHLDNSGLALVQGEGDLVRIVSVSAPIRVNTVLVSSGGSTTNANQKPGHLPEPEWRSVCEATLDQLRAMDADWLVVAGSLPQASDGHTVDLRWLLHQARELGAKVCLDINGPDLCRWANSNLVDLVKPNVPELEQFAGHPLRTVGDVVNAARSLADAGIGTVLASMGGDGLIGLGPDGVLWARPPKTPVVNTTGAGDAALAGFLSETCLDPGGPTGAHNRRTSFAEALARSAGWGAVAVGRSTTALGGLTEVPDVIVQEPDPVYRLGNA</sequence>
<dbReference type="PROSITE" id="PS00584">
    <property type="entry name" value="PFKB_KINASES_2"/>
    <property type="match status" value="1"/>
</dbReference>
<keyword evidence="3" id="KW-1185">Reference proteome</keyword>
<dbReference type="Pfam" id="PF00294">
    <property type="entry name" value="PfkB"/>
    <property type="match status" value="1"/>
</dbReference>
<evidence type="ECO:0000259" key="1">
    <source>
        <dbReference type="Pfam" id="PF00294"/>
    </source>
</evidence>
<dbReference type="RefSeq" id="WP_216921533.1">
    <property type="nucleotide sequence ID" value="NZ_JAHOPC010000001.1"/>
</dbReference>
<accession>A0ABS6HZK6</accession>
<dbReference type="EMBL" id="JAHOPC010000001">
    <property type="protein sequence ID" value="MBU8864824.1"/>
    <property type="molecule type" value="Genomic_DNA"/>
</dbReference>
<dbReference type="PANTHER" id="PTHR46566">
    <property type="entry name" value="1-PHOSPHOFRUCTOKINASE-RELATED"/>
    <property type="match status" value="1"/>
</dbReference>